<dbReference type="AlphaFoldDB" id="A0A8P0TGK3"/>
<sequence length="165" mass="17948">SLGSVCHRGYTPLPTSPIGAFMCPGCGGQQASQRTGDPAHAFHGVPLEFLVCPLSEKPLRYEASTNELINEESGIAHLIIDGIPNVVPPAARMTHQKQKQEAMEQGRLGGSVGEASAFSLGQVLIPWDQALHRAPCFSFSLCSPCLFSLFLSWINNFFFLKEEME</sequence>
<dbReference type="Proteomes" id="UP000002254">
    <property type="component" value="Chromosome 28"/>
</dbReference>
<dbReference type="GO" id="GO:0005739">
    <property type="term" value="C:mitochondrion"/>
    <property type="evidence" value="ECO:0007669"/>
    <property type="project" value="UniProtKB-SubCell"/>
</dbReference>
<keyword evidence="3" id="KW-0496">Mitochondrion</keyword>
<accession>A0A8P0TGK3</accession>
<dbReference type="PANTHER" id="PTHR33505:SF4">
    <property type="entry name" value="PROTEIN PREY, MITOCHONDRIAL"/>
    <property type="match status" value="1"/>
</dbReference>
<comment type="similarity">
    <text evidence="4">Belongs to the PREY family.</text>
</comment>
<keyword evidence="2" id="KW-0809">Transit peptide</keyword>
<dbReference type="FunFam" id="2.20.25.10:FF:000017">
    <property type="entry name" value="protein preY, mitochondrial"/>
    <property type="match status" value="1"/>
</dbReference>
<protein>
    <recommendedName>
        <fullName evidence="5">Protein preY, mitochondrial</fullName>
    </recommendedName>
</protein>
<evidence type="ECO:0000256" key="3">
    <source>
        <dbReference type="ARBA" id="ARBA00023128"/>
    </source>
</evidence>
<dbReference type="Gene3D" id="2.20.25.10">
    <property type="match status" value="1"/>
</dbReference>
<evidence type="ECO:0000313" key="6">
    <source>
        <dbReference type="Ensembl" id="ENSCAFP00000064917.2"/>
    </source>
</evidence>
<evidence type="ECO:0000256" key="1">
    <source>
        <dbReference type="ARBA" id="ARBA00004173"/>
    </source>
</evidence>
<organism evidence="6 7">
    <name type="scientific">Canis lupus familiaris</name>
    <name type="common">Dog</name>
    <name type="synonym">Canis familiaris</name>
    <dbReference type="NCBI Taxonomy" id="9615"/>
    <lineage>
        <taxon>Eukaryota</taxon>
        <taxon>Metazoa</taxon>
        <taxon>Chordata</taxon>
        <taxon>Craniata</taxon>
        <taxon>Vertebrata</taxon>
        <taxon>Euteleostomi</taxon>
        <taxon>Mammalia</taxon>
        <taxon>Eutheria</taxon>
        <taxon>Laurasiatheria</taxon>
        <taxon>Carnivora</taxon>
        <taxon>Caniformia</taxon>
        <taxon>Canidae</taxon>
        <taxon>Canis</taxon>
    </lineage>
</organism>
<dbReference type="InterPro" id="IPR005651">
    <property type="entry name" value="Trm112-like"/>
</dbReference>
<comment type="subcellular location">
    <subcellularLocation>
        <location evidence="1">Mitochondrion</location>
    </subcellularLocation>
</comment>
<dbReference type="SUPFAM" id="SSF158997">
    <property type="entry name" value="Trm112p-like"/>
    <property type="match status" value="1"/>
</dbReference>
<evidence type="ECO:0000313" key="7">
    <source>
        <dbReference type="Proteomes" id="UP000002254"/>
    </source>
</evidence>
<evidence type="ECO:0000256" key="2">
    <source>
        <dbReference type="ARBA" id="ARBA00022946"/>
    </source>
</evidence>
<reference evidence="6 7" key="1">
    <citation type="journal article" date="2005" name="Nature">
        <title>Genome sequence, comparative analysis and haplotype structure of the domestic dog.</title>
        <authorList>
            <consortium name="Broad Sequencing Platform"/>
            <person name="Lindblad-Toh K."/>
            <person name="Wade C.M."/>
            <person name="Mikkelsen T.S."/>
            <person name="Karlsson E.K."/>
            <person name="Jaffe D.B."/>
            <person name="Kamal M."/>
            <person name="Clamp M."/>
            <person name="Chang J.L."/>
            <person name="Kulbokas E.J. III"/>
            <person name="Zody M.C."/>
            <person name="Mauceli E."/>
            <person name="Xie X."/>
            <person name="Breen M."/>
            <person name="Wayne R.K."/>
            <person name="Ostrander E.A."/>
            <person name="Ponting C.P."/>
            <person name="Galibert F."/>
            <person name="Smith D.R."/>
            <person name="DeJong P.J."/>
            <person name="Kirkness E."/>
            <person name="Alvarez P."/>
            <person name="Biagi T."/>
            <person name="Brockman W."/>
            <person name="Butler J."/>
            <person name="Chin C.W."/>
            <person name="Cook A."/>
            <person name="Cuff J."/>
            <person name="Daly M.J."/>
            <person name="DeCaprio D."/>
            <person name="Gnerre S."/>
            <person name="Grabherr M."/>
            <person name="Kellis M."/>
            <person name="Kleber M."/>
            <person name="Bardeleben C."/>
            <person name="Goodstadt L."/>
            <person name="Heger A."/>
            <person name="Hitte C."/>
            <person name="Kim L."/>
            <person name="Koepfli K.P."/>
            <person name="Parker H.G."/>
            <person name="Pollinger J.P."/>
            <person name="Searle S.M."/>
            <person name="Sutter N.B."/>
            <person name="Thomas R."/>
            <person name="Webber C."/>
            <person name="Baldwin J."/>
            <person name="Abebe A."/>
            <person name="Abouelleil A."/>
            <person name="Aftuck L."/>
            <person name="Ait-Zahra M."/>
            <person name="Aldredge T."/>
            <person name="Allen N."/>
            <person name="An P."/>
            <person name="Anderson S."/>
            <person name="Antoine C."/>
            <person name="Arachchi H."/>
            <person name="Aslam A."/>
            <person name="Ayotte L."/>
            <person name="Bachantsang P."/>
            <person name="Barry A."/>
            <person name="Bayul T."/>
            <person name="Benamara M."/>
            <person name="Berlin A."/>
            <person name="Bessette D."/>
            <person name="Blitshteyn B."/>
            <person name="Bloom T."/>
            <person name="Blye J."/>
            <person name="Boguslavskiy L."/>
            <person name="Bonnet C."/>
            <person name="Boukhgalter B."/>
            <person name="Brown A."/>
            <person name="Cahill P."/>
            <person name="Calixte N."/>
            <person name="Camarata J."/>
            <person name="Cheshatsang Y."/>
            <person name="Chu J."/>
            <person name="Citroen M."/>
            <person name="Collymore A."/>
            <person name="Cooke P."/>
            <person name="Dawoe T."/>
            <person name="Daza R."/>
            <person name="Decktor K."/>
            <person name="DeGray S."/>
            <person name="Dhargay N."/>
            <person name="Dooley K."/>
            <person name="Dooley K."/>
            <person name="Dorje P."/>
            <person name="Dorjee K."/>
            <person name="Dorris L."/>
            <person name="Duffey N."/>
            <person name="Dupes A."/>
            <person name="Egbiremolen O."/>
            <person name="Elong R."/>
            <person name="Falk J."/>
            <person name="Farina A."/>
            <person name="Faro S."/>
            <person name="Ferguson D."/>
            <person name="Ferreira P."/>
            <person name="Fisher S."/>
            <person name="FitzGerald M."/>
            <person name="Foley K."/>
            <person name="Foley C."/>
            <person name="Franke A."/>
            <person name="Friedrich D."/>
            <person name="Gage D."/>
            <person name="Garber M."/>
            <person name="Gearin G."/>
            <person name="Giannoukos G."/>
            <person name="Goode T."/>
            <person name="Goyette A."/>
            <person name="Graham J."/>
            <person name="Grandbois E."/>
            <person name="Gyaltsen K."/>
            <person name="Hafez N."/>
            <person name="Hagopian D."/>
            <person name="Hagos B."/>
            <person name="Hall J."/>
            <person name="Healy C."/>
            <person name="Hegarty R."/>
            <person name="Honan T."/>
            <person name="Horn A."/>
            <person name="Houde N."/>
            <person name="Hughes L."/>
            <person name="Hunnicutt L."/>
            <person name="Husby M."/>
            <person name="Jester B."/>
            <person name="Jones C."/>
            <person name="Kamat A."/>
            <person name="Kanga B."/>
            <person name="Kells C."/>
            <person name="Khazanovich D."/>
            <person name="Kieu A.C."/>
            <person name="Kisner P."/>
            <person name="Kumar M."/>
            <person name="Lance K."/>
            <person name="Landers T."/>
            <person name="Lara M."/>
            <person name="Lee W."/>
            <person name="Leger J.P."/>
            <person name="Lennon N."/>
            <person name="Leuper L."/>
            <person name="LeVine S."/>
            <person name="Liu J."/>
            <person name="Liu X."/>
            <person name="Lokyitsang Y."/>
            <person name="Lokyitsang T."/>
            <person name="Lui A."/>
            <person name="Macdonald J."/>
            <person name="Major J."/>
            <person name="Marabella R."/>
            <person name="Maru K."/>
            <person name="Matthews C."/>
            <person name="McDonough S."/>
            <person name="Mehta T."/>
            <person name="Meldrim J."/>
            <person name="Melnikov A."/>
            <person name="Meneus L."/>
            <person name="Mihalev A."/>
            <person name="Mihova T."/>
            <person name="Miller K."/>
            <person name="Mittelman R."/>
            <person name="Mlenga V."/>
            <person name="Mulrain L."/>
            <person name="Munson G."/>
            <person name="Navidi A."/>
            <person name="Naylor J."/>
            <person name="Nguyen T."/>
            <person name="Nguyen N."/>
            <person name="Nguyen C."/>
            <person name="Nguyen T."/>
            <person name="Nicol R."/>
            <person name="Norbu N."/>
            <person name="Norbu C."/>
            <person name="Novod N."/>
            <person name="Nyima T."/>
            <person name="Olandt P."/>
            <person name="O'Neill B."/>
            <person name="O'Neill K."/>
            <person name="Osman S."/>
            <person name="Oyono L."/>
            <person name="Patti C."/>
            <person name="Perrin D."/>
            <person name="Phunkhang P."/>
            <person name="Pierre F."/>
            <person name="Priest M."/>
            <person name="Rachupka A."/>
            <person name="Raghuraman S."/>
            <person name="Rameau R."/>
            <person name="Ray V."/>
            <person name="Raymond C."/>
            <person name="Rege F."/>
            <person name="Rise C."/>
            <person name="Rogers J."/>
            <person name="Rogov P."/>
            <person name="Sahalie J."/>
            <person name="Settipalli S."/>
            <person name="Sharpe T."/>
            <person name="Shea T."/>
            <person name="Sheehan M."/>
            <person name="Sherpa N."/>
            <person name="Shi J."/>
            <person name="Shih D."/>
            <person name="Sloan J."/>
            <person name="Smith C."/>
            <person name="Sparrow T."/>
            <person name="Stalker J."/>
            <person name="Stange-Thomann N."/>
            <person name="Stavropoulos S."/>
            <person name="Stone C."/>
            <person name="Stone S."/>
            <person name="Sykes S."/>
            <person name="Tchuinga P."/>
            <person name="Tenzing P."/>
            <person name="Tesfaye S."/>
            <person name="Thoulutsang D."/>
            <person name="Thoulutsang Y."/>
            <person name="Topham K."/>
            <person name="Topping I."/>
            <person name="Tsamla T."/>
            <person name="Vassiliev H."/>
            <person name="Venkataraman V."/>
            <person name="Vo A."/>
            <person name="Wangchuk T."/>
            <person name="Wangdi T."/>
            <person name="Weiand M."/>
            <person name="Wilkinson J."/>
            <person name="Wilson A."/>
            <person name="Yadav S."/>
            <person name="Yang S."/>
            <person name="Yang X."/>
            <person name="Young G."/>
            <person name="Yu Q."/>
            <person name="Zainoun J."/>
            <person name="Zembek L."/>
            <person name="Zimmer A."/>
            <person name="Lander E.S."/>
        </authorList>
    </citation>
    <scope>NUCLEOTIDE SEQUENCE [LARGE SCALE GENOMIC DNA]</scope>
    <source>
        <strain evidence="6">Boxer</strain>
    </source>
</reference>
<proteinExistence type="inferred from homology"/>
<dbReference type="Ensembl" id="ENSCAFT00000080863.2">
    <property type="protein sequence ID" value="ENSCAFP00000064917.2"/>
    <property type="gene ID" value="ENSCAFG00000046022.2"/>
</dbReference>
<name>A0A8P0TGK3_CANLF</name>
<dbReference type="Pfam" id="PF03966">
    <property type="entry name" value="Trm112p"/>
    <property type="match status" value="1"/>
</dbReference>
<reference evidence="6" key="2">
    <citation type="submission" date="2025-08" db="UniProtKB">
        <authorList>
            <consortium name="Ensembl"/>
        </authorList>
    </citation>
    <scope>IDENTIFICATION</scope>
</reference>
<evidence type="ECO:0000256" key="5">
    <source>
        <dbReference type="ARBA" id="ARBA00040939"/>
    </source>
</evidence>
<evidence type="ECO:0000256" key="4">
    <source>
        <dbReference type="ARBA" id="ARBA00038479"/>
    </source>
</evidence>
<dbReference type="PANTHER" id="PTHR33505">
    <property type="entry name" value="ZGC:162634"/>
    <property type="match status" value="1"/>
</dbReference>